<evidence type="ECO:0000313" key="5">
    <source>
        <dbReference type="Proteomes" id="UP000233435"/>
    </source>
</evidence>
<dbReference type="InterPro" id="IPR036249">
    <property type="entry name" value="Thioredoxin-like_sf"/>
</dbReference>
<dbReference type="InterPro" id="IPR017937">
    <property type="entry name" value="Thioredoxin_CS"/>
</dbReference>
<comment type="caution">
    <text evidence="4">The sequence shown here is derived from an EMBL/GenBank/DDBJ whole genome shotgun (WGS) entry which is preliminary data.</text>
</comment>
<keyword evidence="2" id="KW-0732">Signal</keyword>
<reference evidence="4 5" key="1">
    <citation type="submission" date="2017-12" db="EMBL/GenBank/DDBJ databases">
        <title>Confluentibacter flavum sp. nov., isolated from the saline lake.</title>
        <authorList>
            <person name="Yu L."/>
        </authorList>
    </citation>
    <scope>NUCLEOTIDE SEQUENCE [LARGE SCALE GENOMIC DNA]</scope>
    <source>
        <strain evidence="4 5">3B</strain>
    </source>
</reference>
<keyword evidence="1" id="KW-0676">Redox-active center</keyword>
<evidence type="ECO:0000256" key="1">
    <source>
        <dbReference type="ARBA" id="ARBA00023284"/>
    </source>
</evidence>
<dbReference type="SUPFAM" id="SSF52833">
    <property type="entry name" value="Thioredoxin-like"/>
    <property type="match status" value="1"/>
</dbReference>
<dbReference type="PROSITE" id="PS51352">
    <property type="entry name" value="THIOREDOXIN_2"/>
    <property type="match status" value="1"/>
</dbReference>
<feature type="domain" description="Thioredoxin" evidence="3">
    <location>
        <begin position="25"/>
        <end position="111"/>
    </location>
</feature>
<dbReference type="InterPro" id="IPR000866">
    <property type="entry name" value="AhpC/TSA"/>
</dbReference>
<evidence type="ECO:0000259" key="3">
    <source>
        <dbReference type="PROSITE" id="PS51352"/>
    </source>
</evidence>
<dbReference type="GO" id="GO:0016209">
    <property type="term" value="F:antioxidant activity"/>
    <property type="evidence" value="ECO:0007669"/>
    <property type="project" value="InterPro"/>
</dbReference>
<dbReference type="AlphaFoldDB" id="A0A2N3HLK2"/>
<feature type="signal peptide" evidence="2">
    <location>
        <begin position="1"/>
        <end position="19"/>
    </location>
</feature>
<feature type="chain" id="PRO_5014742577" description="Thioredoxin domain-containing protein" evidence="2">
    <location>
        <begin position="20"/>
        <end position="111"/>
    </location>
</feature>
<dbReference type="PROSITE" id="PS00194">
    <property type="entry name" value="THIOREDOXIN_1"/>
    <property type="match status" value="1"/>
</dbReference>
<dbReference type="GO" id="GO:0016491">
    <property type="term" value="F:oxidoreductase activity"/>
    <property type="evidence" value="ECO:0007669"/>
    <property type="project" value="InterPro"/>
</dbReference>
<dbReference type="EMBL" id="PJEO01000016">
    <property type="protein sequence ID" value="PKQ45843.1"/>
    <property type="molecule type" value="Genomic_DNA"/>
</dbReference>
<dbReference type="OrthoDB" id="710833at2"/>
<dbReference type="RefSeq" id="WP_106658870.1">
    <property type="nucleotide sequence ID" value="NZ_PJEO01000016.1"/>
</dbReference>
<protein>
    <recommendedName>
        <fullName evidence="3">Thioredoxin domain-containing protein</fullName>
    </recommendedName>
</protein>
<name>A0A2N3HLK2_9FLAO</name>
<dbReference type="Pfam" id="PF00578">
    <property type="entry name" value="AhpC-TSA"/>
    <property type="match status" value="1"/>
</dbReference>
<sequence length="111" mass="13138">MKNFILFILALLFFCQTYSQINFTVDAGDQAYDFIGIDDNGEEIKLSDYNGKKYILLNITATYCGPCWGTYNQMNKVQEKYKNELKVISFHWDNEKEQWYKMAQKANIDFK</sequence>
<dbReference type="InterPro" id="IPR013766">
    <property type="entry name" value="Thioredoxin_domain"/>
</dbReference>
<accession>A0A2N3HLK2</accession>
<proteinExistence type="predicted"/>
<gene>
    <name evidence="4" type="ORF">CSW08_05290</name>
</gene>
<dbReference type="Gene3D" id="3.40.30.10">
    <property type="entry name" value="Glutaredoxin"/>
    <property type="match status" value="1"/>
</dbReference>
<keyword evidence="5" id="KW-1185">Reference proteome</keyword>
<organism evidence="4 5">
    <name type="scientific">Confluentibacter flavum</name>
    <dbReference type="NCBI Taxonomy" id="1909700"/>
    <lineage>
        <taxon>Bacteria</taxon>
        <taxon>Pseudomonadati</taxon>
        <taxon>Bacteroidota</taxon>
        <taxon>Flavobacteriia</taxon>
        <taxon>Flavobacteriales</taxon>
        <taxon>Flavobacteriaceae</taxon>
        <taxon>Confluentibacter</taxon>
    </lineage>
</organism>
<dbReference type="Proteomes" id="UP000233435">
    <property type="component" value="Unassembled WGS sequence"/>
</dbReference>
<evidence type="ECO:0000256" key="2">
    <source>
        <dbReference type="SAM" id="SignalP"/>
    </source>
</evidence>
<evidence type="ECO:0000313" key="4">
    <source>
        <dbReference type="EMBL" id="PKQ45843.1"/>
    </source>
</evidence>